<dbReference type="AlphaFoldDB" id="A0A917M9T8"/>
<sequence length="671" mass="75340">MTPRHVKRLLLFTLTAVLLGLSIQQGFGHAWQSQYTYAFAPAAKAVPQSVPTSAKPPAPPPAAPDVPEAKPQALSKRVVEYHINVALQNDARSLYGEQTVTWTNPGKKTVSELYFHLYPNAFLNDKSTFMKESKGKLREDKATSASQGYMKLSALDTMEGESLLPRLHYVQPDDGNTDDFTLAKLKLPAPVAPGKSVSLSMSFEVKLPEVFARMGYSGSFVMVGQWFPKLAVYETAGMRGRTSEGWNIHQYHGNSEFYSDFGIYSVNIQVPESYTVAGTGFQTKAPVSTGKGDHVYQFYADDVHDFAWAASPDFVYVEDTLSGTGIPGVRIKLYLDPAHEALKDRYMHAAKSALTKYAQWYGDYPYSTLSVIVPPKGANGAGGMEYPTLVTAFAAENDNPGYSLERTVVHEIGHQYWYGMAASNEFEEAWLDEGFTSYAEDKVMESEYGVIPNLALEASYMTDPAPLKQPSWAYNSHNHYAENVYMRAKLVLVGIENQIGTRMMQKVMRTYFQKYKFKHPSSGDFQRVVEQVTKQKWHDYFNQFVYHDQMADFSIETVQVRPIEQDGKPMYESSVLVKKNGGNIGPVPLVMQFKDGTSITKEWDAQDSHIQYKVVHDSPLAWAAVDSEYRNVLDNKHINNFMLAELPETKQTRWNLSIAKLIEGLLGTLSW</sequence>
<evidence type="ECO:0000256" key="2">
    <source>
        <dbReference type="PIRSR" id="PIRSR634015-3"/>
    </source>
</evidence>
<feature type="binding site" evidence="2">
    <location>
        <position position="414"/>
    </location>
    <ligand>
        <name>Zn(2+)</name>
        <dbReference type="ChEBI" id="CHEBI:29105"/>
        <note>catalytic</note>
    </ligand>
</feature>
<dbReference type="GO" id="GO:0008270">
    <property type="term" value="F:zinc ion binding"/>
    <property type="evidence" value="ECO:0007669"/>
    <property type="project" value="InterPro"/>
</dbReference>
<dbReference type="Pfam" id="PF01433">
    <property type="entry name" value="Peptidase_M1"/>
    <property type="match status" value="1"/>
</dbReference>
<evidence type="ECO:0000259" key="4">
    <source>
        <dbReference type="Pfam" id="PF01433"/>
    </source>
</evidence>
<dbReference type="InterPro" id="IPR027268">
    <property type="entry name" value="Peptidase_M4/M1_CTD_sf"/>
</dbReference>
<dbReference type="InterPro" id="IPR034015">
    <property type="entry name" value="M1_LTA4H"/>
</dbReference>
<keyword evidence="2" id="KW-0479">Metal-binding</keyword>
<feature type="region of interest" description="Disordered" evidence="3">
    <location>
        <begin position="48"/>
        <end position="71"/>
    </location>
</feature>
<protein>
    <recommendedName>
        <fullName evidence="4">Peptidase M1 membrane alanine aminopeptidase domain-containing protein</fullName>
    </recommendedName>
</protein>
<dbReference type="Proteomes" id="UP000600247">
    <property type="component" value="Unassembled WGS sequence"/>
</dbReference>
<dbReference type="SUPFAM" id="SSF55486">
    <property type="entry name" value="Metalloproteases ('zincins'), catalytic domain"/>
    <property type="match status" value="1"/>
</dbReference>
<dbReference type="GO" id="GO:0008237">
    <property type="term" value="F:metallopeptidase activity"/>
    <property type="evidence" value="ECO:0007669"/>
    <property type="project" value="InterPro"/>
</dbReference>
<comment type="caution">
    <text evidence="5">The sequence shown here is derived from an EMBL/GenBank/DDBJ whole genome shotgun (WGS) entry which is preliminary data.</text>
</comment>
<keyword evidence="6" id="KW-1185">Reference proteome</keyword>
<proteinExistence type="predicted"/>
<keyword evidence="2" id="KW-0862">Zinc</keyword>
<dbReference type="InterPro" id="IPR014782">
    <property type="entry name" value="Peptidase_M1_dom"/>
</dbReference>
<name>A0A917M9T8_9BACL</name>
<feature type="active site" description="Proton acceptor" evidence="1">
    <location>
        <position position="411"/>
    </location>
</feature>
<feature type="compositionally biased region" description="Pro residues" evidence="3">
    <location>
        <begin position="54"/>
        <end position="64"/>
    </location>
</feature>
<accession>A0A917M9T8</accession>
<dbReference type="PANTHER" id="PTHR45726">
    <property type="entry name" value="LEUKOTRIENE A-4 HYDROLASE"/>
    <property type="match status" value="1"/>
</dbReference>
<organism evidence="5 6">
    <name type="scientific">Paenibacillus radicis</name>
    <name type="common">ex Gao et al. 2016</name>
    <dbReference type="NCBI Taxonomy" id="1737354"/>
    <lineage>
        <taxon>Bacteria</taxon>
        <taxon>Bacillati</taxon>
        <taxon>Bacillota</taxon>
        <taxon>Bacilli</taxon>
        <taxon>Bacillales</taxon>
        <taxon>Paenibacillaceae</taxon>
        <taxon>Paenibacillus</taxon>
    </lineage>
</organism>
<evidence type="ECO:0000313" key="5">
    <source>
        <dbReference type="EMBL" id="GGG86935.1"/>
    </source>
</evidence>
<feature type="domain" description="Peptidase M1 membrane alanine aminopeptidase" evidence="4">
    <location>
        <begin position="347"/>
        <end position="542"/>
    </location>
</feature>
<comment type="cofactor">
    <cofactor evidence="2">
        <name>Zn(2+)</name>
        <dbReference type="ChEBI" id="CHEBI:29105"/>
    </cofactor>
    <text evidence="2">Binds 1 zinc ion per subunit.</text>
</comment>
<dbReference type="PANTHER" id="PTHR45726:SF3">
    <property type="entry name" value="LEUKOTRIENE A-4 HYDROLASE"/>
    <property type="match status" value="1"/>
</dbReference>
<gene>
    <name evidence="5" type="ORF">GCM10010918_51470</name>
</gene>
<feature type="active site" description="Proton donor" evidence="1">
    <location>
        <position position="485"/>
    </location>
</feature>
<feature type="binding site" evidence="2">
    <location>
        <position position="433"/>
    </location>
    <ligand>
        <name>Zn(2+)</name>
        <dbReference type="ChEBI" id="CHEBI:29105"/>
        <note>catalytic</note>
    </ligand>
</feature>
<evidence type="ECO:0000256" key="1">
    <source>
        <dbReference type="PIRSR" id="PIRSR634015-1"/>
    </source>
</evidence>
<dbReference type="RefSeq" id="WP_188892558.1">
    <property type="nucleotide sequence ID" value="NZ_BMHY01000017.1"/>
</dbReference>
<reference evidence="5 6" key="1">
    <citation type="journal article" date="2014" name="Int. J. Syst. Evol. Microbiol.">
        <title>Complete genome sequence of Corynebacterium casei LMG S-19264T (=DSM 44701T), isolated from a smear-ripened cheese.</title>
        <authorList>
            <consortium name="US DOE Joint Genome Institute (JGI-PGF)"/>
            <person name="Walter F."/>
            <person name="Albersmeier A."/>
            <person name="Kalinowski J."/>
            <person name="Ruckert C."/>
        </authorList>
    </citation>
    <scope>NUCLEOTIDE SEQUENCE [LARGE SCALE GENOMIC DNA]</scope>
    <source>
        <strain evidence="5 6">CGMCC 1.15286</strain>
    </source>
</reference>
<dbReference type="CDD" id="cd09604">
    <property type="entry name" value="M1_APN_like"/>
    <property type="match status" value="1"/>
</dbReference>
<dbReference type="EMBL" id="BMHY01000017">
    <property type="protein sequence ID" value="GGG86935.1"/>
    <property type="molecule type" value="Genomic_DNA"/>
</dbReference>
<dbReference type="Gene3D" id="1.10.390.10">
    <property type="entry name" value="Neutral Protease Domain 2"/>
    <property type="match status" value="1"/>
</dbReference>
<evidence type="ECO:0000256" key="3">
    <source>
        <dbReference type="SAM" id="MobiDB-lite"/>
    </source>
</evidence>
<evidence type="ECO:0000313" key="6">
    <source>
        <dbReference type="Proteomes" id="UP000600247"/>
    </source>
</evidence>
<feature type="binding site" evidence="2">
    <location>
        <position position="410"/>
    </location>
    <ligand>
        <name>Zn(2+)</name>
        <dbReference type="ChEBI" id="CHEBI:29105"/>
        <note>catalytic</note>
    </ligand>
</feature>